<proteinExistence type="inferred from homology"/>
<feature type="compositionally biased region" description="Basic and acidic residues" evidence="8">
    <location>
        <begin position="58"/>
        <end position="72"/>
    </location>
</feature>
<dbReference type="SUPFAM" id="SSF54928">
    <property type="entry name" value="RNA-binding domain, RBD"/>
    <property type="match status" value="1"/>
</dbReference>
<dbReference type="PROSITE" id="PS51450">
    <property type="entry name" value="LRR"/>
    <property type="match status" value="1"/>
</dbReference>
<dbReference type="InterPro" id="IPR005637">
    <property type="entry name" value="TAP_C_dom"/>
</dbReference>
<dbReference type="InterPro" id="IPR057125">
    <property type="entry name" value="NXF1/2/3/5-like_LRR"/>
</dbReference>
<reference evidence="12" key="1">
    <citation type="submission" date="2025-08" db="UniProtKB">
        <authorList>
            <consortium name="RefSeq"/>
        </authorList>
    </citation>
    <scope>IDENTIFICATION</scope>
    <source>
        <tissue evidence="12">Testes</tissue>
    </source>
</reference>
<dbReference type="InterPro" id="IPR030217">
    <property type="entry name" value="NXF_fam"/>
</dbReference>
<dbReference type="Gene3D" id="1.10.8.10">
    <property type="entry name" value="DNA helicase RuvA subunit, C-terminal domain"/>
    <property type="match status" value="1"/>
</dbReference>
<dbReference type="InterPro" id="IPR012677">
    <property type="entry name" value="Nucleotide-bd_a/b_plait_sf"/>
</dbReference>
<name>A0ABM0GM63_SACKO</name>
<dbReference type="InterPro" id="IPR009060">
    <property type="entry name" value="UBA-like_sf"/>
</dbReference>
<feature type="domain" description="NTF2" evidence="9">
    <location>
        <begin position="420"/>
        <end position="575"/>
    </location>
</feature>
<feature type="region of interest" description="Disordered" evidence="8">
    <location>
        <begin position="1"/>
        <end position="140"/>
    </location>
</feature>
<dbReference type="SMART" id="SM00804">
    <property type="entry name" value="TAP_C"/>
    <property type="match status" value="1"/>
</dbReference>
<evidence type="ECO:0000313" key="11">
    <source>
        <dbReference type="Proteomes" id="UP000694865"/>
    </source>
</evidence>
<dbReference type="InterPro" id="IPR015245">
    <property type="entry name" value="Tap_RNA-bd"/>
</dbReference>
<feature type="region of interest" description="Disordered" evidence="8">
    <location>
        <begin position="584"/>
        <end position="606"/>
    </location>
</feature>
<evidence type="ECO:0000256" key="7">
    <source>
        <dbReference type="ARBA" id="ARBA00023242"/>
    </source>
</evidence>
<dbReference type="Gene3D" id="3.10.450.50">
    <property type="match status" value="1"/>
</dbReference>
<dbReference type="PROSITE" id="PS50177">
    <property type="entry name" value="NTF2_DOMAIN"/>
    <property type="match status" value="1"/>
</dbReference>
<comment type="subcellular location">
    <subcellularLocation>
        <location evidence="1">Nucleus</location>
        <location evidence="1">Nucleoplasm</location>
    </subcellularLocation>
</comment>
<gene>
    <name evidence="12" type="primary">LOC100373311</name>
</gene>
<dbReference type="InterPro" id="IPR032675">
    <property type="entry name" value="LRR_dom_sf"/>
</dbReference>
<dbReference type="SUPFAM" id="SSF52058">
    <property type="entry name" value="L domain-like"/>
    <property type="match status" value="1"/>
</dbReference>
<dbReference type="Pfam" id="PF22602">
    <property type="entry name" value="NXF_NTF2"/>
    <property type="match status" value="1"/>
</dbReference>
<keyword evidence="6" id="KW-0509">mRNA transport</keyword>
<evidence type="ECO:0000256" key="3">
    <source>
        <dbReference type="ARBA" id="ARBA00022448"/>
    </source>
</evidence>
<dbReference type="InterPro" id="IPR032710">
    <property type="entry name" value="NTF2-like_dom_sf"/>
</dbReference>
<feature type="compositionally biased region" description="Basic residues" evidence="8">
    <location>
        <begin position="41"/>
        <end position="52"/>
    </location>
</feature>
<keyword evidence="11" id="KW-1185">Reference proteome</keyword>
<feature type="compositionally biased region" description="Basic and acidic residues" evidence="8">
    <location>
        <begin position="111"/>
        <end position="123"/>
    </location>
</feature>
<dbReference type="InterPro" id="IPR018222">
    <property type="entry name" value="Nuclear_transport_factor_2_euk"/>
</dbReference>
<dbReference type="RefSeq" id="XP_002732986.2">
    <property type="nucleotide sequence ID" value="XM_002732940.2"/>
</dbReference>
<dbReference type="Gene3D" id="3.30.70.330">
    <property type="match status" value="1"/>
</dbReference>
<protein>
    <submittedName>
        <fullName evidence="12">Nuclear RNA export factor 1-like</fullName>
    </submittedName>
</protein>
<dbReference type="Proteomes" id="UP000694865">
    <property type="component" value="Unplaced"/>
</dbReference>
<dbReference type="Pfam" id="PF24048">
    <property type="entry name" value="LRR_NXF1-5"/>
    <property type="match status" value="1"/>
</dbReference>
<dbReference type="GeneID" id="100373311"/>
<keyword evidence="4" id="KW-0433">Leucine-rich repeat</keyword>
<evidence type="ECO:0000313" key="12">
    <source>
        <dbReference type="RefSeq" id="XP_002732986.2"/>
    </source>
</evidence>
<dbReference type="InterPro" id="IPR035979">
    <property type="entry name" value="RBD_domain_sf"/>
</dbReference>
<dbReference type="CDD" id="cd14342">
    <property type="entry name" value="UBA_TAP-C"/>
    <property type="match status" value="1"/>
</dbReference>
<sequence length="675" mass="75920">MSSHYRRKDSFKVTTKGGLRTFGDHDDRTMSPPSQSSWKDRRSRRKGGRGYRKNQSSGDDKMRDGPNPRSRLEDDDGDISMDDAGTAGGAGGNRFAPYGARPKSRRGYRPGGRDDNTDMDAHNKFKRLGLPVSSRHGGRRSNRETYTWMKIYIPFGNKNSKEWLLKSIQDLCTVPFQPIDFHYLSDGTACFYVDDKRAGYAIGEVSKRITNTNGHKVVINCKPHPPLAERFLKNIPLTEAQIEILKRSMSNRYDVLTHKLNLSNLLQDEDLKSNNIQAILNRPNIMESVIKIIAENIPQITSLDLSNNKLYSLDNLKELVGKVPLLRNLSLAKNMLKNEKDLDKISGLKLEELTLDANPLCVQFRDETTYVSSVRKRFPKLLKLDGHELPPPITFDVDTGSEVLPDQQGSYYINDQLKSLVCTFIQQYFAVYDSENRQGLLDAYHEKSCFSMTIPPNNPRDSSSQKVHSLSYYIKFSRNLQKVTDIDYRSKLLKTSKLGVVAFLTELPETQHDLASFVVDISMQTPTLLCFTVSGLFKETGRRSGHPQPIIAFSRTFLTVPAGPGLCIINDQLSIRKPSLSQLKGAFSTPAPTPSTSPVPPEIQAQSSLSQSAPLVAAVTPTHQEMIQSFSQQSGMNVEWSQKCLCENNWNYEQSARVFTDLHSKGNIPPEAFVK</sequence>
<dbReference type="SUPFAM" id="SSF54427">
    <property type="entry name" value="NTF2-like"/>
    <property type="match status" value="1"/>
</dbReference>
<dbReference type="InterPro" id="IPR002075">
    <property type="entry name" value="NTF2_dom"/>
</dbReference>
<keyword evidence="5" id="KW-0677">Repeat</keyword>
<dbReference type="Pfam" id="PF03943">
    <property type="entry name" value="TAP_C"/>
    <property type="match status" value="1"/>
</dbReference>
<dbReference type="Gene3D" id="3.80.10.10">
    <property type="entry name" value="Ribonuclease Inhibitor"/>
    <property type="match status" value="1"/>
</dbReference>
<dbReference type="PANTHER" id="PTHR10662:SF22">
    <property type="entry name" value="NUCLEAR RNA EXPORT FACTOR 1"/>
    <property type="match status" value="1"/>
</dbReference>
<evidence type="ECO:0000259" key="9">
    <source>
        <dbReference type="PROSITE" id="PS50177"/>
    </source>
</evidence>
<dbReference type="InterPro" id="IPR001611">
    <property type="entry name" value="Leu-rich_rpt"/>
</dbReference>
<feature type="domain" description="TAP-C" evidence="10">
    <location>
        <begin position="621"/>
        <end position="675"/>
    </location>
</feature>
<keyword evidence="7" id="KW-0539">Nucleus</keyword>
<evidence type="ECO:0000256" key="5">
    <source>
        <dbReference type="ARBA" id="ARBA00022737"/>
    </source>
</evidence>
<dbReference type="PROSITE" id="PS51281">
    <property type="entry name" value="TAP_C"/>
    <property type="match status" value="1"/>
</dbReference>
<evidence type="ECO:0000256" key="1">
    <source>
        <dbReference type="ARBA" id="ARBA00004642"/>
    </source>
</evidence>
<evidence type="ECO:0000256" key="6">
    <source>
        <dbReference type="ARBA" id="ARBA00022816"/>
    </source>
</evidence>
<evidence type="ECO:0000256" key="8">
    <source>
        <dbReference type="SAM" id="MobiDB-lite"/>
    </source>
</evidence>
<comment type="similarity">
    <text evidence="2">Belongs to the NXF family.</text>
</comment>
<evidence type="ECO:0000259" key="10">
    <source>
        <dbReference type="PROSITE" id="PS51281"/>
    </source>
</evidence>
<dbReference type="Pfam" id="PF09162">
    <property type="entry name" value="Tap-RNA_bind"/>
    <property type="match status" value="1"/>
</dbReference>
<accession>A0ABM0GM63</accession>
<keyword evidence="3" id="KW-0813">Transport</keyword>
<organism evidence="11 12">
    <name type="scientific">Saccoglossus kowalevskii</name>
    <name type="common">Acorn worm</name>
    <dbReference type="NCBI Taxonomy" id="10224"/>
    <lineage>
        <taxon>Eukaryota</taxon>
        <taxon>Metazoa</taxon>
        <taxon>Hemichordata</taxon>
        <taxon>Enteropneusta</taxon>
        <taxon>Harrimaniidae</taxon>
        <taxon>Saccoglossus</taxon>
    </lineage>
</organism>
<feature type="compositionally biased region" description="Pro residues" evidence="8">
    <location>
        <begin position="591"/>
        <end position="601"/>
    </location>
</feature>
<evidence type="ECO:0000256" key="2">
    <source>
        <dbReference type="ARBA" id="ARBA00009285"/>
    </source>
</evidence>
<evidence type="ECO:0000256" key="4">
    <source>
        <dbReference type="ARBA" id="ARBA00022614"/>
    </source>
</evidence>
<dbReference type="PANTHER" id="PTHR10662">
    <property type="entry name" value="NUCLEAR RNA EXPORT FACTOR"/>
    <property type="match status" value="1"/>
</dbReference>
<dbReference type="SUPFAM" id="SSF46934">
    <property type="entry name" value="UBA-like"/>
    <property type="match status" value="1"/>
</dbReference>